<sequence>MKVRSKDKVNQAKHSMNPGNTRVISQDALQNFKEAMKVRNPYEIILRQTKLPVSLLDEKKQALVQQVETIQQQYDASRDRHMVRDDDGVRDMTQQPHFKAGQSKRLWNELFKPPEMCSDSTLGIGKRSVRACEVVQWTFKAVANKQPLLSPF</sequence>
<feature type="coiled-coil region" evidence="1">
    <location>
        <begin position="53"/>
        <end position="80"/>
    </location>
</feature>
<name>A0A183A1M2_9TREM</name>
<evidence type="ECO:0000256" key="2">
    <source>
        <dbReference type="SAM" id="MobiDB-lite"/>
    </source>
</evidence>
<protein>
    <submittedName>
        <fullName evidence="6">NGP1NT domain-containing protein</fullName>
    </submittedName>
</protein>
<evidence type="ECO:0000256" key="1">
    <source>
        <dbReference type="SAM" id="Coils"/>
    </source>
</evidence>
<dbReference type="AlphaFoldDB" id="A0A183A1M2"/>
<accession>A0A183A1M2</accession>
<evidence type="ECO:0000259" key="3">
    <source>
        <dbReference type="Pfam" id="PF08153"/>
    </source>
</evidence>
<evidence type="ECO:0000313" key="4">
    <source>
        <dbReference type="EMBL" id="VDP30045.1"/>
    </source>
</evidence>
<dbReference type="Proteomes" id="UP000272942">
    <property type="component" value="Unassembled WGS sequence"/>
</dbReference>
<keyword evidence="5" id="KW-1185">Reference proteome</keyword>
<reference evidence="4 5" key="2">
    <citation type="submission" date="2018-11" db="EMBL/GenBank/DDBJ databases">
        <authorList>
            <consortium name="Pathogen Informatics"/>
        </authorList>
    </citation>
    <scope>NUCLEOTIDE SEQUENCE [LARGE SCALE GENOMIC DNA]</scope>
    <source>
        <strain evidence="4 5">Egypt</strain>
    </source>
</reference>
<reference evidence="6" key="1">
    <citation type="submission" date="2016-06" db="UniProtKB">
        <authorList>
            <consortium name="WormBaseParasite"/>
        </authorList>
    </citation>
    <scope>IDENTIFICATION</scope>
</reference>
<evidence type="ECO:0000313" key="6">
    <source>
        <dbReference type="WBParaSite" id="ECPE_0000085701-mRNA-1"/>
    </source>
</evidence>
<keyword evidence="1" id="KW-0175">Coiled coil</keyword>
<proteinExistence type="predicted"/>
<feature type="region of interest" description="Disordered" evidence="2">
    <location>
        <begin position="1"/>
        <end position="20"/>
    </location>
</feature>
<dbReference type="WBParaSite" id="ECPE_0000085701-mRNA-1">
    <property type="protein sequence ID" value="ECPE_0000085701-mRNA-1"/>
    <property type="gene ID" value="ECPE_0000085701"/>
</dbReference>
<gene>
    <name evidence="4" type="ORF">ECPE_LOCUS857</name>
</gene>
<dbReference type="Pfam" id="PF08153">
    <property type="entry name" value="NGP1NT"/>
    <property type="match status" value="1"/>
</dbReference>
<dbReference type="InterPro" id="IPR012971">
    <property type="entry name" value="NOG2_N_dom"/>
</dbReference>
<feature type="compositionally biased region" description="Basic and acidic residues" evidence="2">
    <location>
        <begin position="1"/>
        <end position="10"/>
    </location>
</feature>
<dbReference type="EMBL" id="UZAN01003653">
    <property type="protein sequence ID" value="VDP30045.1"/>
    <property type="molecule type" value="Genomic_DNA"/>
</dbReference>
<dbReference type="OrthoDB" id="444945at2759"/>
<evidence type="ECO:0000313" key="5">
    <source>
        <dbReference type="Proteomes" id="UP000272942"/>
    </source>
</evidence>
<organism evidence="6">
    <name type="scientific">Echinostoma caproni</name>
    <dbReference type="NCBI Taxonomy" id="27848"/>
    <lineage>
        <taxon>Eukaryota</taxon>
        <taxon>Metazoa</taxon>
        <taxon>Spiralia</taxon>
        <taxon>Lophotrochozoa</taxon>
        <taxon>Platyhelminthes</taxon>
        <taxon>Trematoda</taxon>
        <taxon>Digenea</taxon>
        <taxon>Plagiorchiida</taxon>
        <taxon>Echinostomata</taxon>
        <taxon>Echinostomatoidea</taxon>
        <taxon>Echinostomatidae</taxon>
        <taxon>Echinostoma</taxon>
    </lineage>
</organism>
<feature type="domain" description="Nucleolar GTP-binding protein 2 N-terminal" evidence="3">
    <location>
        <begin position="19"/>
        <end position="73"/>
    </location>
</feature>